<dbReference type="GO" id="GO:0004177">
    <property type="term" value="F:aminopeptidase activity"/>
    <property type="evidence" value="ECO:0007669"/>
    <property type="project" value="UniProtKB-KW"/>
</dbReference>
<comment type="function">
    <text evidence="2 9">Removes N-terminal dipeptides sequentially from polypeptides having unsubstituted N-termini provided that the penultimate residue is proline.</text>
</comment>
<dbReference type="Proteomes" id="UP000051992">
    <property type="component" value="Unassembled WGS sequence"/>
</dbReference>
<keyword evidence="13" id="KW-1185">Reference proteome</keyword>
<organism evidence="12 13">
    <name type="scientific">Weissella viridescens</name>
    <name type="common">Lactobacillus viridescens</name>
    <dbReference type="NCBI Taxonomy" id="1629"/>
    <lineage>
        <taxon>Bacteria</taxon>
        <taxon>Bacillati</taxon>
        <taxon>Bacillota</taxon>
        <taxon>Bacilli</taxon>
        <taxon>Lactobacillales</taxon>
        <taxon>Lactobacillaceae</taxon>
        <taxon>Weissella</taxon>
    </lineage>
</organism>
<evidence type="ECO:0000259" key="10">
    <source>
        <dbReference type="SMART" id="SM00939"/>
    </source>
</evidence>
<evidence type="ECO:0000256" key="5">
    <source>
        <dbReference type="ARBA" id="ARBA00022438"/>
    </source>
</evidence>
<dbReference type="SUPFAM" id="SSF53474">
    <property type="entry name" value="alpha/beta-Hydrolases"/>
    <property type="match status" value="1"/>
</dbReference>
<evidence type="ECO:0000256" key="9">
    <source>
        <dbReference type="HAMAP-Rule" id="MF_00698"/>
    </source>
</evidence>
<keyword evidence="9" id="KW-0963">Cytoplasm</keyword>
<sequence>MKNNQFGRMQLPLDTELLELKNIHVLEADVLDTPKAQLIAFLQRAWTPLVTSPAAFDQKLSQLLATPDTTMADFFASAAPLTADIFARLALQLLQFEPETDYDIADPLSAYSTLQLPTFDVEAFQTANDVAHAWYQLLSTHTKNGETYLDYLTQTGYFVPFYGQITGPVFFNGKAQAVFNPHETIHEIVYVEAPLDTDHDGKRDLLKVEVSRPKLTNSGYKAPVLYTASPYNQGTNDTFGEKITHSVDVPLTEKAPNQLTAADVQFQSLSPELPPERIPIGETVLATEHFAKEQSYTLNNYFLSRGFAVVYAAGIGTRDSDGLRDTGGPAETLSTVAIIEWLDGQCQAFTNKTDRIAIPAWWTNQHIAMTGRSYLGTLATAAATTGVDGLKTVISEAAISSWYDYYRDNGLVAAPDTFQGEDMDVLAGDVFSRMQDAGDYLGVKKDFEQVLSQLQKDQDRHSGSYTAYWDGRNYLNQVANIKADMILVHGLNDWNVKPRNVYNLWQSLRELPIHKKIILHQGQHIYINNFRSLDFTDMMNLWLSYKLFDLNNGADTLLPDVLIQDNVTAETWYPVTDWPAATDQYQTLYLDQDHLTETKHQTPQIQTFNDQLSEATFKRYCDDLAGWHADLFKPNTDENALRDNRLIFKTEPLVHPWTIDGTPEITVDVAVDASVGMLSFQLVDYGDAKRLGAKPTLLAKNVLSGAYDWRTDDLYEFMPETQVTPWKMITKGHVNLQNRTHAYQDEVVVPNTFNQVHVTLQPTFYRLPAGHRLGLVIYATDFETTIRGNQNLSYQINLTESQLNLRLADNH</sequence>
<dbReference type="OrthoDB" id="319764at2"/>
<dbReference type="Pfam" id="PF08530">
    <property type="entry name" value="PepX_C"/>
    <property type="match status" value="1"/>
</dbReference>
<dbReference type="EC" id="3.4.14.11" evidence="9"/>
<evidence type="ECO:0000256" key="3">
    <source>
        <dbReference type="ARBA" id="ARBA00010819"/>
    </source>
</evidence>
<evidence type="ECO:0000256" key="1">
    <source>
        <dbReference type="ARBA" id="ARBA00000123"/>
    </source>
</evidence>
<evidence type="ECO:0000313" key="12">
    <source>
        <dbReference type="EMBL" id="KRN46969.1"/>
    </source>
</evidence>
<dbReference type="Gene3D" id="2.60.120.260">
    <property type="entry name" value="Galactose-binding domain-like"/>
    <property type="match status" value="1"/>
</dbReference>
<feature type="active site" description="Charge relay system" evidence="9">
    <location>
        <position position="493"/>
    </location>
</feature>
<dbReference type="InterPro" id="IPR000383">
    <property type="entry name" value="Xaa-Pro-like_dom"/>
</dbReference>
<dbReference type="AlphaFoldDB" id="A0A0R2H209"/>
<dbReference type="Gene3D" id="1.10.246.70">
    <property type="match status" value="1"/>
</dbReference>
<dbReference type="HAMAP" id="MF_00698">
    <property type="entry name" value="Aminopeptidase_S15"/>
    <property type="match status" value="1"/>
</dbReference>
<keyword evidence="7 9" id="KW-0378">Hydrolase</keyword>
<dbReference type="EMBL" id="JQBM01000001">
    <property type="protein sequence ID" value="KRN46969.1"/>
    <property type="molecule type" value="Genomic_DNA"/>
</dbReference>
<keyword evidence="6 9" id="KW-0645">Protease</keyword>
<dbReference type="Pfam" id="PF09168">
    <property type="entry name" value="PepX_N"/>
    <property type="match status" value="1"/>
</dbReference>
<name>A0A0R2H209_WEIVI</name>
<comment type="similarity">
    <text evidence="3 9">Belongs to the peptidase S15 family.</text>
</comment>
<feature type="active site" description="Charge relay system" evidence="9">
    <location>
        <position position="373"/>
    </location>
</feature>
<dbReference type="InterPro" id="IPR036313">
    <property type="entry name" value="PepX_N_dom_sf"/>
</dbReference>
<reference evidence="12 13" key="1">
    <citation type="journal article" date="2015" name="Genome Announc.">
        <title>Expanding the biotechnology potential of lactobacilli through comparative genomics of 213 strains and associated genera.</title>
        <authorList>
            <person name="Sun Z."/>
            <person name="Harris H.M."/>
            <person name="McCann A."/>
            <person name="Guo C."/>
            <person name="Argimon S."/>
            <person name="Zhang W."/>
            <person name="Yang X."/>
            <person name="Jeffery I.B."/>
            <person name="Cooney J.C."/>
            <person name="Kagawa T.F."/>
            <person name="Liu W."/>
            <person name="Song Y."/>
            <person name="Salvetti E."/>
            <person name="Wrobel A."/>
            <person name="Rasinkangas P."/>
            <person name="Parkhill J."/>
            <person name="Rea M.C."/>
            <person name="O'Sullivan O."/>
            <person name="Ritari J."/>
            <person name="Douillard F.P."/>
            <person name="Paul Ross R."/>
            <person name="Yang R."/>
            <person name="Briner A.E."/>
            <person name="Felis G.E."/>
            <person name="de Vos W.M."/>
            <person name="Barrangou R."/>
            <person name="Klaenhammer T.R."/>
            <person name="Caufield P.W."/>
            <person name="Cui Y."/>
            <person name="Zhang H."/>
            <person name="O'Toole P.W."/>
        </authorList>
    </citation>
    <scope>NUCLEOTIDE SEQUENCE [LARGE SCALE GENOMIC DNA]</scope>
    <source>
        <strain evidence="12 13">DSM 20410</strain>
    </source>
</reference>
<evidence type="ECO:0000256" key="6">
    <source>
        <dbReference type="ARBA" id="ARBA00022670"/>
    </source>
</evidence>
<dbReference type="SMART" id="SM00940">
    <property type="entry name" value="PepX_N"/>
    <property type="match status" value="1"/>
</dbReference>
<dbReference type="PATRIC" id="fig|1629.5.peg.240"/>
<dbReference type="InterPro" id="IPR015251">
    <property type="entry name" value="PepX_N_dom"/>
</dbReference>
<accession>A0A0R2H209</accession>
<dbReference type="PRINTS" id="PR00923">
    <property type="entry name" value="LACTOPTASE"/>
</dbReference>
<evidence type="ECO:0000256" key="8">
    <source>
        <dbReference type="ARBA" id="ARBA00022825"/>
    </source>
</evidence>
<dbReference type="InterPro" id="IPR008252">
    <property type="entry name" value="Pept_S15_Xpro"/>
</dbReference>
<feature type="active site" description="Charge relay system" evidence="9">
    <location>
        <position position="524"/>
    </location>
</feature>
<feature type="domain" description="Xaa-Pro dipeptidyl-peptidase C-terminal" evidence="10">
    <location>
        <begin position="540"/>
        <end position="804"/>
    </location>
</feature>
<dbReference type="Pfam" id="PF02129">
    <property type="entry name" value="Peptidase_S15"/>
    <property type="match status" value="1"/>
</dbReference>
<comment type="subcellular location">
    <subcellularLocation>
        <location evidence="9">Cytoplasm</location>
    </subcellularLocation>
</comment>
<comment type="caution">
    <text evidence="12">The sequence shown here is derived from an EMBL/GenBank/DDBJ whole genome shotgun (WGS) entry which is preliminary data.</text>
</comment>
<evidence type="ECO:0000256" key="4">
    <source>
        <dbReference type="ARBA" id="ARBA00011738"/>
    </source>
</evidence>
<dbReference type="SUPFAM" id="SSF49785">
    <property type="entry name" value="Galactose-binding domain-like"/>
    <property type="match status" value="1"/>
</dbReference>
<gene>
    <name evidence="9" type="primary">pepX</name>
    <name evidence="12" type="ORF">IV50_GL000236</name>
</gene>
<comment type="subunit">
    <text evidence="4 9">Homodimer.</text>
</comment>
<dbReference type="InterPro" id="IPR013736">
    <property type="entry name" value="Xaa-Pro_dipept_C"/>
</dbReference>
<evidence type="ECO:0000256" key="2">
    <source>
        <dbReference type="ARBA" id="ARBA00003997"/>
    </source>
</evidence>
<evidence type="ECO:0000259" key="11">
    <source>
        <dbReference type="SMART" id="SM00940"/>
    </source>
</evidence>
<dbReference type="GO" id="GO:0008236">
    <property type="term" value="F:serine-type peptidase activity"/>
    <property type="evidence" value="ECO:0007669"/>
    <property type="project" value="UniProtKB-KW"/>
</dbReference>
<proteinExistence type="inferred from homology"/>
<dbReference type="RefSeq" id="WP_057743869.1">
    <property type="nucleotide sequence ID" value="NZ_BJLU01000001.1"/>
</dbReference>
<dbReference type="InterPro" id="IPR008979">
    <property type="entry name" value="Galactose-bd-like_sf"/>
</dbReference>
<dbReference type="Gene3D" id="3.40.50.1820">
    <property type="entry name" value="alpha/beta hydrolase"/>
    <property type="match status" value="1"/>
</dbReference>
<dbReference type="NCBIfam" id="NF003781">
    <property type="entry name" value="PRK05371.1-2"/>
    <property type="match status" value="1"/>
</dbReference>
<keyword evidence="8 9" id="KW-0720">Serine protease</keyword>
<feature type="domain" description="X-Prolyl dipeptidyl aminopeptidase PepX N-terminal" evidence="11">
    <location>
        <begin position="1"/>
        <end position="157"/>
    </location>
</feature>
<evidence type="ECO:0000313" key="13">
    <source>
        <dbReference type="Proteomes" id="UP000051992"/>
    </source>
</evidence>
<dbReference type="SUPFAM" id="SSF81761">
    <property type="entry name" value="X-Prolyl dipeptidyl aminopeptidase PepX, N-terminal domain"/>
    <property type="match status" value="1"/>
</dbReference>
<dbReference type="SMART" id="SM00939">
    <property type="entry name" value="PepX_C"/>
    <property type="match status" value="1"/>
</dbReference>
<dbReference type="GO" id="GO:0005737">
    <property type="term" value="C:cytoplasm"/>
    <property type="evidence" value="ECO:0007669"/>
    <property type="project" value="UniProtKB-SubCell"/>
</dbReference>
<protein>
    <recommendedName>
        <fullName evidence="9">Xaa-Pro dipeptidyl-peptidase</fullName>
        <ecNumber evidence="9">3.4.14.11</ecNumber>
    </recommendedName>
    <alternativeName>
        <fullName evidence="9">X-Pro dipeptidyl-peptidase</fullName>
    </alternativeName>
    <alternativeName>
        <fullName evidence="9">X-prolyl-dipeptidyl aminopeptidase</fullName>
        <shortName evidence="9">X-PDAP</shortName>
    </alternativeName>
</protein>
<dbReference type="InterPro" id="IPR029058">
    <property type="entry name" value="AB_hydrolase_fold"/>
</dbReference>
<dbReference type="GO" id="GO:0006508">
    <property type="term" value="P:proteolysis"/>
    <property type="evidence" value="ECO:0007669"/>
    <property type="project" value="UniProtKB-KW"/>
</dbReference>
<evidence type="ECO:0000256" key="7">
    <source>
        <dbReference type="ARBA" id="ARBA00022801"/>
    </source>
</evidence>
<dbReference type="GO" id="GO:0008239">
    <property type="term" value="F:dipeptidyl-peptidase activity"/>
    <property type="evidence" value="ECO:0007669"/>
    <property type="project" value="UniProtKB-UniRule"/>
</dbReference>
<comment type="catalytic activity">
    <reaction evidence="1 9">
        <text>Hydrolyzes Xaa-Pro-|- bonds to release unblocked, N-terminal dipeptides from substrates including Ala-Pro-|-p-nitroanilide and (sequentially) Tyr-Pro-|-Phe-Pro-|-Gly-Pro-|-Ile.</text>
        <dbReference type="EC" id="3.4.14.11"/>
    </reaction>
</comment>
<keyword evidence="5 9" id="KW-0031">Aminopeptidase</keyword>